<proteinExistence type="predicted"/>
<dbReference type="PANTHER" id="PTHR37984:SF5">
    <property type="entry name" value="PROTEIN NYNRIN-LIKE"/>
    <property type="match status" value="1"/>
</dbReference>
<reference evidence="7 8" key="1">
    <citation type="submission" date="2018-01" db="EMBL/GenBank/DDBJ databases">
        <title>Draft genome of the strawberry crown rot pathogen Phytophthora cactorum.</title>
        <authorList>
            <person name="Armitage A.D."/>
            <person name="Lysoe E."/>
            <person name="Nellist C.F."/>
            <person name="Harrison R.J."/>
            <person name="Brurberg M.B."/>
        </authorList>
    </citation>
    <scope>NUCLEOTIDE SEQUENCE [LARGE SCALE GENOMIC DNA]</scope>
    <source>
        <strain evidence="7 8">10300</strain>
    </source>
</reference>
<evidence type="ECO:0000313" key="3">
    <source>
        <dbReference type="EMBL" id="KAG2905514.1"/>
    </source>
</evidence>
<dbReference type="STRING" id="29920.A0A329S3A3"/>
<dbReference type="EMBL" id="RCMI01000562">
    <property type="protein sequence ID" value="KAG2905514.1"/>
    <property type="molecule type" value="Genomic_DNA"/>
</dbReference>
<name>A0A329S3A3_9STRA</name>
<reference evidence="6" key="2">
    <citation type="submission" date="2018-05" db="EMBL/GenBank/DDBJ databases">
        <title>Effector identification in a new, highly contiguous assembly of the strawberry crown rot pathogen Phytophthora cactorum.</title>
        <authorList>
            <person name="Armitage A.D."/>
            <person name="Nellist C.F."/>
            <person name="Bates H."/>
            <person name="Vickerstaff R.J."/>
            <person name="Harrison R.J."/>
        </authorList>
    </citation>
    <scope>NUCLEOTIDE SEQUENCE</scope>
    <source>
        <strain evidence="2">15-7</strain>
        <strain evidence="3">4032</strain>
        <strain evidence="4">4040</strain>
        <strain evidence="5">P415</strain>
        <strain evidence="6">P421</strain>
    </source>
</reference>
<dbReference type="EMBL" id="RCMG01000563">
    <property type="protein sequence ID" value="KAG2852100.1"/>
    <property type="molecule type" value="Genomic_DNA"/>
</dbReference>
<accession>A0A329S3A3</accession>
<dbReference type="Proteomes" id="UP000697107">
    <property type="component" value="Unassembled WGS sequence"/>
</dbReference>
<dbReference type="SUPFAM" id="SSF56672">
    <property type="entry name" value="DNA/RNA polymerases"/>
    <property type="match status" value="1"/>
</dbReference>
<dbReference type="InterPro" id="IPR050951">
    <property type="entry name" value="Retrovirus_Pol_polyprotein"/>
</dbReference>
<dbReference type="EMBL" id="RCML01000673">
    <property type="protein sequence ID" value="KAG2971358.1"/>
    <property type="molecule type" value="Genomic_DNA"/>
</dbReference>
<dbReference type="EMBL" id="MJFZ01000332">
    <property type="protein sequence ID" value="RAW31221.1"/>
    <property type="molecule type" value="Genomic_DNA"/>
</dbReference>
<dbReference type="CDD" id="cd01647">
    <property type="entry name" value="RT_LTR"/>
    <property type="match status" value="1"/>
</dbReference>
<evidence type="ECO:0000313" key="8">
    <source>
        <dbReference type="Proteomes" id="UP000251314"/>
    </source>
</evidence>
<dbReference type="AlphaFoldDB" id="A0A329S3A3"/>
<dbReference type="OrthoDB" id="773199at2759"/>
<gene>
    <name evidence="7" type="ORF">PC110_g12430</name>
    <name evidence="2" type="ORF">PC113_g15326</name>
    <name evidence="3" type="ORF">PC115_g14581</name>
    <name evidence="4" type="ORF">PC117_g11046</name>
    <name evidence="5" type="ORF">PC118_g16325</name>
    <name evidence="6" type="ORF">PC129_g21279</name>
</gene>
<organism evidence="7 8">
    <name type="scientific">Phytophthora cactorum</name>
    <dbReference type="NCBI Taxonomy" id="29920"/>
    <lineage>
        <taxon>Eukaryota</taxon>
        <taxon>Sar</taxon>
        <taxon>Stramenopiles</taxon>
        <taxon>Oomycota</taxon>
        <taxon>Peronosporomycetes</taxon>
        <taxon>Peronosporales</taxon>
        <taxon>Peronosporaceae</taxon>
        <taxon>Phytophthora</taxon>
    </lineage>
</organism>
<evidence type="ECO:0000313" key="7">
    <source>
        <dbReference type="EMBL" id="RAW31221.1"/>
    </source>
</evidence>
<dbReference type="Proteomes" id="UP000251314">
    <property type="component" value="Unassembled WGS sequence"/>
</dbReference>
<evidence type="ECO:0000313" key="6">
    <source>
        <dbReference type="EMBL" id="KAG3207683.1"/>
    </source>
</evidence>
<dbReference type="InterPro" id="IPR000477">
    <property type="entry name" value="RT_dom"/>
</dbReference>
<dbReference type="VEuPathDB" id="FungiDB:PC110_g12430"/>
<sequence length="159" mass="17638">MFRLEPPSVQPTRVVGMGETIELSDGVPVHRKQYPLSAAMGEAIQAWILEMVAAKIIIPSNSPYCAAAFCARKANGDWRIVHDFRGINAKIRVSANPILRKDDIYRAMARGWVFSVMDPLWGFYQVRLRDGSIPYTAFATPDGLFEYLGTPMGDSSSPS</sequence>
<evidence type="ECO:0000313" key="2">
    <source>
        <dbReference type="EMBL" id="KAG2852100.1"/>
    </source>
</evidence>
<dbReference type="PANTHER" id="PTHR37984">
    <property type="entry name" value="PROTEIN CBG26694"/>
    <property type="match status" value="1"/>
</dbReference>
<dbReference type="Gene3D" id="3.10.10.10">
    <property type="entry name" value="HIV Type 1 Reverse Transcriptase, subunit A, domain 1"/>
    <property type="match status" value="1"/>
</dbReference>
<dbReference type="Pfam" id="PF00078">
    <property type="entry name" value="RVT_1"/>
    <property type="match status" value="1"/>
</dbReference>
<dbReference type="EMBL" id="RCMV01001665">
    <property type="protein sequence ID" value="KAG3207683.1"/>
    <property type="molecule type" value="Genomic_DNA"/>
</dbReference>
<keyword evidence="8" id="KW-1185">Reference proteome</keyword>
<evidence type="ECO:0000313" key="5">
    <source>
        <dbReference type="EMBL" id="KAG2971358.1"/>
    </source>
</evidence>
<dbReference type="Proteomes" id="UP000736787">
    <property type="component" value="Unassembled WGS sequence"/>
</dbReference>
<protein>
    <recommendedName>
        <fullName evidence="1">Reverse transcriptase domain-containing protein</fullName>
    </recommendedName>
</protein>
<comment type="caution">
    <text evidence="7">The sequence shown here is derived from an EMBL/GenBank/DDBJ whole genome shotgun (WGS) entry which is preliminary data.</text>
</comment>
<feature type="domain" description="Reverse transcriptase" evidence="1">
    <location>
        <begin position="72"/>
        <end position="159"/>
    </location>
</feature>
<dbReference type="Proteomes" id="UP000735874">
    <property type="component" value="Unassembled WGS sequence"/>
</dbReference>
<evidence type="ECO:0000259" key="1">
    <source>
        <dbReference type="Pfam" id="PF00078"/>
    </source>
</evidence>
<dbReference type="InterPro" id="IPR043502">
    <property type="entry name" value="DNA/RNA_pol_sf"/>
</dbReference>
<dbReference type="Proteomes" id="UP000774804">
    <property type="component" value="Unassembled WGS sequence"/>
</dbReference>
<dbReference type="Proteomes" id="UP000760860">
    <property type="component" value="Unassembled WGS sequence"/>
</dbReference>
<evidence type="ECO:0000313" key="4">
    <source>
        <dbReference type="EMBL" id="KAG2939122.1"/>
    </source>
</evidence>
<dbReference type="EMBL" id="RCMK01000278">
    <property type="protein sequence ID" value="KAG2939122.1"/>
    <property type="molecule type" value="Genomic_DNA"/>
</dbReference>